<reference evidence="1 2" key="1">
    <citation type="journal article" date="2019" name="Genome Biol. Evol.">
        <title>Insights into the evolution of the New World diploid cottons (Gossypium, subgenus Houzingenia) based on genome sequencing.</title>
        <authorList>
            <person name="Grover C.E."/>
            <person name="Arick M.A. 2nd"/>
            <person name="Thrash A."/>
            <person name="Conover J.L."/>
            <person name="Sanders W.S."/>
            <person name="Peterson D.G."/>
            <person name="Frelichowski J.E."/>
            <person name="Scheffler J.A."/>
            <person name="Scheffler B.E."/>
            <person name="Wendel J.F."/>
        </authorList>
    </citation>
    <scope>NUCLEOTIDE SEQUENCE [LARGE SCALE GENOMIC DNA]</scope>
    <source>
        <strain evidence="1">157</strain>
        <tissue evidence="1">Leaf</tissue>
    </source>
</reference>
<dbReference type="Proteomes" id="UP000593572">
    <property type="component" value="Unassembled WGS sequence"/>
</dbReference>
<accession>A0A7J8MDB0</accession>
<keyword evidence="2" id="KW-1185">Reference proteome</keyword>
<organism evidence="1 2">
    <name type="scientific">Gossypium lobatum</name>
    <dbReference type="NCBI Taxonomy" id="34289"/>
    <lineage>
        <taxon>Eukaryota</taxon>
        <taxon>Viridiplantae</taxon>
        <taxon>Streptophyta</taxon>
        <taxon>Embryophyta</taxon>
        <taxon>Tracheophyta</taxon>
        <taxon>Spermatophyta</taxon>
        <taxon>Magnoliopsida</taxon>
        <taxon>eudicotyledons</taxon>
        <taxon>Gunneridae</taxon>
        <taxon>Pentapetalae</taxon>
        <taxon>rosids</taxon>
        <taxon>malvids</taxon>
        <taxon>Malvales</taxon>
        <taxon>Malvaceae</taxon>
        <taxon>Malvoideae</taxon>
        <taxon>Gossypium</taxon>
    </lineage>
</organism>
<sequence length="92" mass="11289">MVDVKLMFLWIRWMSQPHNRNRRSQTKMIPHFQRKENAQKLYLALCEVEGLIEDERFHVLIKIPDYPTQMLIFLTLPSFVQLEWFRIFISTH</sequence>
<dbReference type="AlphaFoldDB" id="A0A7J8MDB0"/>
<gene>
    <name evidence="1" type="ORF">Golob_007654</name>
</gene>
<name>A0A7J8MDB0_9ROSI</name>
<comment type="caution">
    <text evidence="1">The sequence shown here is derived from an EMBL/GenBank/DDBJ whole genome shotgun (WGS) entry which is preliminary data.</text>
</comment>
<proteinExistence type="predicted"/>
<evidence type="ECO:0000313" key="2">
    <source>
        <dbReference type="Proteomes" id="UP000593572"/>
    </source>
</evidence>
<protein>
    <submittedName>
        <fullName evidence="1">Uncharacterized protein</fullName>
    </submittedName>
</protein>
<evidence type="ECO:0000313" key="1">
    <source>
        <dbReference type="EMBL" id="MBA0562623.1"/>
    </source>
</evidence>
<dbReference type="EMBL" id="JABEZX010000008">
    <property type="protein sequence ID" value="MBA0562623.1"/>
    <property type="molecule type" value="Genomic_DNA"/>
</dbReference>